<protein>
    <submittedName>
        <fullName evidence="3">Uncharacterized protein</fullName>
    </submittedName>
</protein>
<sequence>MVPASSSSTEKERYMGKASEEPELEPDPIDVDVDLQVPEGSKMKTTRRSVEDFEGQSRHSDAAAMYRETEPAWRRPLANSTERSARPSNVVLDGGPRSSARELGPPPSARGFDKINGIAATIEPGRSEARAPIRVPSPEYMTSIGNSQISEQQFGEPQAVAVMPISPSQASMPPPPDPQVNEERSKLEMPLFTKEEIEQKQAEDAKFTRLEQLLDIQQRMRIEKQAAKGKMEQKQAGGAYLARLEQMLNEVQQSGVKNEAAEGKMELQVEDAKFARLEHLLIEQMQQSIKKEAAKLKATEEATAAAAAAKLKGDEDKLEKLEKLILAQKEEQLKREEAVEVTRKADKADQELAKSLEATKAQGNMEKFEELEKPILATEEQPKRREAGEAAYKSDKPEADAKLLGPCRRHAFYSREST</sequence>
<feature type="compositionally biased region" description="Basic and acidic residues" evidence="2">
    <location>
        <begin position="48"/>
        <end position="73"/>
    </location>
</feature>
<feature type="region of interest" description="Disordered" evidence="2">
    <location>
        <begin position="1"/>
        <end position="113"/>
    </location>
</feature>
<evidence type="ECO:0000256" key="1">
    <source>
        <dbReference type="SAM" id="Coils"/>
    </source>
</evidence>
<feature type="region of interest" description="Disordered" evidence="2">
    <location>
        <begin position="357"/>
        <end position="403"/>
    </location>
</feature>
<accession>A0ABR3RAL4</accession>
<evidence type="ECO:0000313" key="3">
    <source>
        <dbReference type="EMBL" id="KAL1601481.1"/>
    </source>
</evidence>
<feature type="coiled-coil region" evidence="1">
    <location>
        <begin position="282"/>
        <end position="331"/>
    </location>
</feature>
<proteinExistence type="predicted"/>
<feature type="compositionally biased region" description="Basic and acidic residues" evidence="2">
    <location>
        <begin position="9"/>
        <end position="20"/>
    </location>
</feature>
<reference evidence="3 4" key="1">
    <citation type="submission" date="2024-02" db="EMBL/GenBank/DDBJ databases">
        <title>De novo assembly and annotation of 12 fungi associated with fruit tree decline syndrome in Ontario, Canada.</title>
        <authorList>
            <person name="Sulman M."/>
            <person name="Ellouze W."/>
            <person name="Ilyukhin E."/>
        </authorList>
    </citation>
    <scope>NUCLEOTIDE SEQUENCE [LARGE SCALE GENOMIC DNA]</scope>
    <source>
        <strain evidence="3 4">M42-189</strain>
    </source>
</reference>
<organism evidence="3 4">
    <name type="scientific">Paraconiothyrium brasiliense</name>
    <dbReference type="NCBI Taxonomy" id="300254"/>
    <lineage>
        <taxon>Eukaryota</taxon>
        <taxon>Fungi</taxon>
        <taxon>Dikarya</taxon>
        <taxon>Ascomycota</taxon>
        <taxon>Pezizomycotina</taxon>
        <taxon>Dothideomycetes</taxon>
        <taxon>Pleosporomycetidae</taxon>
        <taxon>Pleosporales</taxon>
        <taxon>Massarineae</taxon>
        <taxon>Didymosphaeriaceae</taxon>
        <taxon>Paraconiothyrium</taxon>
    </lineage>
</organism>
<feature type="compositionally biased region" description="Acidic residues" evidence="2">
    <location>
        <begin position="21"/>
        <end position="33"/>
    </location>
</feature>
<feature type="compositionally biased region" description="Basic and acidic residues" evidence="2">
    <location>
        <begin position="380"/>
        <end position="401"/>
    </location>
</feature>
<dbReference type="Proteomes" id="UP001521785">
    <property type="component" value="Unassembled WGS sequence"/>
</dbReference>
<keyword evidence="1" id="KW-0175">Coiled coil</keyword>
<dbReference type="EMBL" id="JAKJXO020000008">
    <property type="protein sequence ID" value="KAL1601481.1"/>
    <property type="molecule type" value="Genomic_DNA"/>
</dbReference>
<name>A0ABR3RAL4_9PLEO</name>
<comment type="caution">
    <text evidence="3">The sequence shown here is derived from an EMBL/GenBank/DDBJ whole genome shotgun (WGS) entry which is preliminary data.</text>
</comment>
<keyword evidence="4" id="KW-1185">Reference proteome</keyword>
<gene>
    <name evidence="3" type="ORF">SLS60_006396</name>
</gene>
<evidence type="ECO:0000256" key="2">
    <source>
        <dbReference type="SAM" id="MobiDB-lite"/>
    </source>
</evidence>
<evidence type="ECO:0000313" key="4">
    <source>
        <dbReference type="Proteomes" id="UP001521785"/>
    </source>
</evidence>